<comment type="caution">
    <text evidence="1">The sequence shown here is derived from an EMBL/GenBank/DDBJ whole genome shotgun (WGS) entry which is preliminary data.</text>
</comment>
<dbReference type="Proteomes" id="UP001367508">
    <property type="component" value="Unassembled WGS sequence"/>
</dbReference>
<accession>A0AAN9KDC6</accession>
<reference evidence="1 2" key="1">
    <citation type="submission" date="2024-01" db="EMBL/GenBank/DDBJ databases">
        <title>The genomes of 5 underutilized Papilionoideae crops provide insights into root nodulation and disease resistanc.</title>
        <authorList>
            <person name="Jiang F."/>
        </authorList>
    </citation>
    <scope>NUCLEOTIDE SEQUENCE [LARGE SCALE GENOMIC DNA]</scope>
    <source>
        <strain evidence="1">LVBAO_FW01</strain>
        <tissue evidence="1">Leaves</tissue>
    </source>
</reference>
<organism evidence="1 2">
    <name type="scientific">Canavalia gladiata</name>
    <name type="common">Sword bean</name>
    <name type="synonym">Dolichos gladiatus</name>
    <dbReference type="NCBI Taxonomy" id="3824"/>
    <lineage>
        <taxon>Eukaryota</taxon>
        <taxon>Viridiplantae</taxon>
        <taxon>Streptophyta</taxon>
        <taxon>Embryophyta</taxon>
        <taxon>Tracheophyta</taxon>
        <taxon>Spermatophyta</taxon>
        <taxon>Magnoliopsida</taxon>
        <taxon>eudicotyledons</taxon>
        <taxon>Gunneridae</taxon>
        <taxon>Pentapetalae</taxon>
        <taxon>rosids</taxon>
        <taxon>fabids</taxon>
        <taxon>Fabales</taxon>
        <taxon>Fabaceae</taxon>
        <taxon>Papilionoideae</taxon>
        <taxon>50 kb inversion clade</taxon>
        <taxon>NPAAA clade</taxon>
        <taxon>indigoferoid/millettioid clade</taxon>
        <taxon>Phaseoleae</taxon>
        <taxon>Canavalia</taxon>
    </lineage>
</organism>
<dbReference type="AlphaFoldDB" id="A0AAN9KDC6"/>
<dbReference type="EMBL" id="JAYMYQ010000009">
    <property type="protein sequence ID" value="KAK7314047.1"/>
    <property type="molecule type" value="Genomic_DNA"/>
</dbReference>
<evidence type="ECO:0000313" key="1">
    <source>
        <dbReference type="EMBL" id="KAK7314047.1"/>
    </source>
</evidence>
<proteinExistence type="predicted"/>
<keyword evidence="2" id="KW-1185">Reference proteome</keyword>
<gene>
    <name evidence="1" type="ORF">VNO77_39255</name>
</gene>
<sequence length="95" mass="10643">MPGWVAPTCDLSRGTKVMEQFYDLVWVYWVLHQRVLREAGFTEQRIPLAPNSGGITGCCNHSPQWPIKPSLLEPSLFVTTVHNGLGSLDSSIRTF</sequence>
<protein>
    <submittedName>
        <fullName evidence="1">Uncharacterized protein</fullName>
    </submittedName>
</protein>
<dbReference type="AntiFam" id="ANF00038">
    <property type="entry name" value="Overlaps SRP RNA, same strand"/>
</dbReference>
<evidence type="ECO:0000313" key="2">
    <source>
        <dbReference type="Proteomes" id="UP001367508"/>
    </source>
</evidence>
<name>A0AAN9KDC6_CANGL</name>